<dbReference type="EMBL" id="FJ529690">
    <property type="protein sequence ID" value="ACM90977.1"/>
    <property type="molecule type" value="Genomic_DNA"/>
</dbReference>
<organism evidence="3">
    <name type="scientific">uncultured bacterium URE12</name>
    <dbReference type="NCBI Taxonomy" id="581111"/>
    <lineage>
        <taxon>Bacteria</taxon>
        <taxon>environmental samples</taxon>
    </lineage>
</organism>
<protein>
    <submittedName>
        <fullName evidence="3">Phosphatidylglycerophosphatase</fullName>
    </submittedName>
</protein>
<keyword evidence="1" id="KW-1133">Transmembrane helix</keyword>
<keyword evidence="1" id="KW-0472">Membrane</keyword>
<proteinExistence type="predicted"/>
<dbReference type="GO" id="GO:0008962">
    <property type="term" value="F:phosphatidylglycerophosphatase activity"/>
    <property type="evidence" value="ECO:0007669"/>
    <property type="project" value="InterPro"/>
</dbReference>
<name>C0JZU9_9BACT</name>
<evidence type="ECO:0000313" key="3">
    <source>
        <dbReference type="EMBL" id="ACM90977.1"/>
    </source>
</evidence>
<evidence type="ECO:0000259" key="2">
    <source>
        <dbReference type="Pfam" id="PF04608"/>
    </source>
</evidence>
<dbReference type="PANTHER" id="PTHR36305:SF1">
    <property type="entry name" value="PHOSPHATIDYLGLYCEROPHOSPHATASE A"/>
    <property type="match status" value="1"/>
</dbReference>
<dbReference type="CDD" id="cd06971">
    <property type="entry name" value="PgpA"/>
    <property type="match status" value="1"/>
</dbReference>
<dbReference type="AlphaFoldDB" id="C0JZU9"/>
<feature type="transmembrane region" description="Helical" evidence="1">
    <location>
        <begin position="55"/>
        <end position="73"/>
    </location>
</feature>
<accession>C0JZU9</accession>
<dbReference type="Pfam" id="PF04608">
    <property type="entry name" value="PgpA"/>
    <property type="match status" value="1"/>
</dbReference>
<dbReference type="InterPro" id="IPR026037">
    <property type="entry name" value="PgpA"/>
</dbReference>
<dbReference type="InterPro" id="IPR036681">
    <property type="entry name" value="PgpA-like_sf"/>
</dbReference>
<dbReference type="GO" id="GO:0006629">
    <property type="term" value="P:lipid metabolic process"/>
    <property type="evidence" value="ECO:0007669"/>
    <property type="project" value="InterPro"/>
</dbReference>
<dbReference type="InterPro" id="IPR007686">
    <property type="entry name" value="YutG/PgpA"/>
</dbReference>
<evidence type="ECO:0000256" key="1">
    <source>
        <dbReference type="SAM" id="Phobius"/>
    </source>
</evidence>
<keyword evidence="1" id="KW-0812">Transmembrane</keyword>
<dbReference type="PANTHER" id="PTHR36305">
    <property type="entry name" value="PHOSPHATIDYLGLYCEROPHOSPHATASE A"/>
    <property type="match status" value="1"/>
</dbReference>
<dbReference type="SUPFAM" id="SSF101307">
    <property type="entry name" value="YutG-like"/>
    <property type="match status" value="1"/>
</dbReference>
<feature type="transmembrane region" description="Helical" evidence="1">
    <location>
        <begin position="93"/>
        <end position="119"/>
    </location>
</feature>
<sequence length="166" mass="18549">MRDFLIKFFASGFFVSYIPAKITGFKKFTGSGMAGTIVAFLIFYFLPAAFTHSKLMFGVFVAISFPLSVWIAGRAEEIFQKKDDPRIVIDEILGYWTAVLFVPFALPELLTAFVLFRILDTLKPWPIHSMEIKFRGGMGVMLDDIVGGAEAGLLALLASKFIFPLF</sequence>
<feature type="domain" description="YutG/PgpA" evidence="2">
    <location>
        <begin position="11"/>
        <end position="158"/>
    </location>
</feature>
<feature type="transmembrane region" description="Helical" evidence="1">
    <location>
        <begin position="30"/>
        <end position="48"/>
    </location>
</feature>
<reference evidence="3" key="1">
    <citation type="submission" date="2008-11" db="EMBL/GenBank/DDBJ databases">
        <title>Isolation and characterization of a fructose-1,6-bisphosphatase in Bacteroides sp. from a rumen metagenomic library.</title>
        <authorList>
            <person name="Wang J."/>
            <person name="Liu K."/>
            <person name="Zhao S."/>
            <person name="Bu D."/>
            <person name="Li D."/>
            <person name="Yu P."/>
            <person name="Wei H."/>
            <person name="Zhou L."/>
        </authorList>
    </citation>
    <scope>NUCLEOTIDE SEQUENCE</scope>
</reference>